<dbReference type="Proteomes" id="UP000730482">
    <property type="component" value="Unassembled WGS sequence"/>
</dbReference>
<evidence type="ECO:0000259" key="1">
    <source>
        <dbReference type="Pfam" id="PF12697"/>
    </source>
</evidence>
<proteinExistence type="predicted"/>
<dbReference type="InterPro" id="IPR000073">
    <property type="entry name" value="AB_hydrolase_1"/>
</dbReference>
<dbReference type="PANTHER" id="PTHR37017">
    <property type="entry name" value="AB HYDROLASE-1 DOMAIN-CONTAINING PROTEIN-RELATED"/>
    <property type="match status" value="1"/>
</dbReference>
<feature type="domain" description="AB hydrolase-1" evidence="1">
    <location>
        <begin position="7"/>
        <end position="229"/>
    </location>
</feature>
<evidence type="ECO:0000313" key="2">
    <source>
        <dbReference type="EMBL" id="MBS2551883.1"/>
    </source>
</evidence>
<dbReference type="GO" id="GO:0016787">
    <property type="term" value="F:hydrolase activity"/>
    <property type="evidence" value="ECO:0007669"/>
    <property type="project" value="UniProtKB-KW"/>
</dbReference>
<dbReference type="EMBL" id="JAAFYZ010000160">
    <property type="protein sequence ID" value="MBS2551883.1"/>
    <property type="molecule type" value="Genomic_DNA"/>
</dbReference>
<dbReference type="RefSeq" id="WP_212016940.1">
    <property type="nucleotide sequence ID" value="NZ_JAAFYZ010000160.1"/>
</dbReference>
<organism evidence="2 3">
    <name type="scientific">Catenulispora pinistramenti</name>
    <dbReference type="NCBI Taxonomy" id="2705254"/>
    <lineage>
        <taxon>Bacteria</taxon>
        <taxon>Bacillati</taxon>
        <taxon>Actinomycetota</taxon>
        <taxon>Actinomycetes</taxon>
        <taxon>Catenulisporales</taxon>
        <taxon>Catenulisporaceae</taxon>
        <taxon>Catenulispora</taxon>
    </lineage>
</organism>
<reference evidence="2 3" key="1">
    <citation type="submission" date="2020-02" db="EMBL/GenBank/DDBJ databases">
        <title>Acidophilic actinobacteria isolated from forest soil.</title>
        <authorList>
            <person name="Golinska P."/>
        </authorList>
    </citation>
    <scope>NUCLEOTIDE SEQUENCE [LARGE SCALE GENOMIC DNA]</scope>
    <source>
        <strain evidence="2 3">NL8</strain>
    </source>
</reference>
<accession>A0ABS5L0N1</accession>
<sequence>MPHAPLLILVHSPLVGPATWQPVARLLRGRYDVLVPSLHGIAAGPGPYAHRFAEAVKAAETAEATKPNAHHDKVVLVGHSGAGAHLPAIADALNERVTGTAFVDAQLPRPGLSDFDTSPPELREALTAMAEDGMLPPWSEWFPPEVVTELIPQAAQREAFLAELHSIALAYFEEPAPEIATWSGTQCAYLQLSEGYQRQADRAEALGWPTARLAADHLAVLTDPRPIADFLSEFVENLANE</sequence>
<name>A0ABS5L0N1_9ACTN</name>
<dbReference type="SUPFAM" id="SSF53474">
    <property type="entry name" value="alpha/beta-Hydrolases"/>
    <property type="match status" value="1"/>
</dbReference>
<dbReference type="PANTHER" id="PTHR37017:SF11">
    <property type="entry name" value="ESTERASE_LIPASE_THIOESTERASE DOMAIN-CONTAINING PROTEIN"/>
    <property type="match status" value="1"/>
</dbReference>
<gene>
    <name evidence="2" type="ORF">KGQ19_33970</name>
</gene>
<comment type="caution">
    <text evidence="2">The sequence shown here is derived from an EMBL/GenBank/DDBJ whole genome shotgun (WGS) entry which is preliminary data.</text>
</comment>
<dbReference type="InterPro" id="IPR029058">
    <property type="entry name" value="AB_hydrolase_fold"/>
</dbReference>
<protein>
    <submittedName>
        <fullName evidence="2">Alpha/beta fold hydrolase</fullName>
    </submittedName>
</protein>
<evidence type="ECO:0000313" key="3">
    <source>
        <dbReference type="Proteomes" id="UP000730482"/>
    </source>
</evidence>
<keyword evidence="3" id="KW-1185">Reference proteome</keyword>
<keyword evidence="2" id="KW-0378">Hydrolase</keyword>
<dbReference type="Gene3D" id="3.40.50.1820">
    <property type="entry name" value="alpha/beta hydrolase"/>
    <property type="match status" value="1"/>
</dbReference>
<dbReference type="InterPro" id="IPR052897">
    <property type="entry name" value="Sec-Metab_Biosynth_Hydrolase"/>
</dbReference>
<dbReference type="Pfam" id="PF12697">
    <property type="entry name" value="Abhydrolase_6"/>
    <property type="match status" value="1"/>
</dbReference>